<dbReference type="AlphaFoldDB" id="A0A0F9QEM3"/>
<protein>
    <submittedName>
        <fullName evidence="1">Uncharacterized protein</fullName>
    </submittedName>
</protein>
<reference evidence="1" key="1">
    <citation type="journal article" date="2015" name="Nature">
        <title>Complex archaea that bridge the gap between prokaryotes and eukaryotes.</title>
        <authorList>
            <person name="Spang A."/>
            <person name="Saw J.H."/>
            <person name="Jorgensen S.L."/>
            <person name="Zaremba-Niedzwiedzka K."/>
            <person name="Martijn J."/>
            <person name="Lind A.E."/>
            <person name="van Eijk R."/>
            <person name="Schleper C."/>
            <person name="Guy L."/>
            <person name="Ettema T.J."/>
        </authorList>
    </citation>
    <scope>NUCLEOTIDE SEQUENCE</scope>
</reference>
<sequence>MTTKYMFNTAFDPEGTGYDMASARAFGMKPDKTGHYSSREPTTGLLLKGRKHKTWHLTTKGESKAGYEIYKKNGRYYSRKKRGIAAAMEQMGKK</sequence>
<proteinExistence type="predicted"/>
<name>A0A0F9QEM3_9ZZZZ</name>
<organism evidence="1">
    <name type="scientific">marine sediment metagenome</name>
    <dbReference type="NCBI Taxonomy" id="412755"/>
    <lineage>
        <taxon>unclassified sequences</taxon>
        <taxon>metagenomes</taxon>
        <taxon>ecological metagenomes</taxon>
    </lineage>
</organism>
<accession>A0A0F9QEM3</accession>
<gene>
    <name evidence="1" type="ORF">LCGC14_0712660</name>
</gene>
<comment type="caution">
    <text evidence="1">The sequence shown here is derived from an EMBL/GenBank/DDBJ whole genome shotgun (WGS) entry which is preliminary data.</text>
</comment>
<dbReference type="EMBL" id="LAZR01001576">
    <property type="protein sequence ID" value="KKN42505.1"/>
    <property type="molecule type" value="Genomic_DNA"/>
</dbReference>
<evidence type="ECO:0000313" key="1">
    <source>
        <dbReference type="EMBL" id="KKN42505.1"/>
    </source>
</evidence>